<protein>
    <submittedName>
        <fullName evidence="1 2">Uncharacterized protein</fullName>
    </submittedName>
</protein>
<dbReference type="AlphaFoldDB" id="R7TSV1"/>
<reference evidence="3" key="1">
    <citation type="submission" date="2012-12" db="EMBL/GenBank/DDBJ databases">
        <authorList>
            <person name="Hellsten U."/>
            <person name="Grimwood J."/>
            <person name="Chapman J.A."/>
            <person name="Shapiro H."/>
            <person name="Aerts A."/>
            <person name="Otillar R.P."/>
            <person name="Terry A.Y."/>
            <person name="Boore J.L."/>
            <person name="Simakov O."/>
            <person name="Marletaz F."/>
            <person name="Cho S.-J."/>
            <person name="Edsinger-Gonzales E."/>
            <person name="Havlak P."/>
            <person name="Kuo D.-H."/>
            <person name="Larsson T."/>
            <person name="Lv J."/>
            <person name="Arendt D."/>
            <person name="Savage R."/>
            <person name="Osoegawa K."/>
            <person name="de Jong P."/>
            <person name="Lindberg D.R."/>
            <person name="Seaver E.C."/>
            <person name="Weisblat D.A."/>
            <person name="Putnam N.H."/>
            <person name="Grigoriev I.V."/>
            <person name="Rokhsar D.S."/>
        </authorList>
    </citation>
    <scope>NUCLEOTIDE SEQUENCE</scope>
    <source>
        <strain evidence="3">I ESC-2004</strain>
    </source>
</reference>
<dbReference type="EMBL" id="AMQN01011174">
    <property type="status" value="NOT_ANNOTATED_CDS"/>
    <property type="molecule type" value="Genomic_DNA"/>
</dbReference>
<reference evidence="2" key="3">
    <citation type="submission" date="2015-06" db="UniProtKB">
        <authorList>
            <consortium name="EnsemblMetazoa"/>
        </authorList>
    </citation>
    <scope>IDENTIFICATION</scope>
</reference>
<name>R7TSV1_CAPTE</name>
<organism evidence="1">
    <name type="scientific">Capitella teleta</name>
    <name type="common">Polychaete worm</name>
    <dbReference type="NCBI Taxonomy" id="283909"/>
    <lineage>
        <taxon>Eukaryota</taxon>
        <taxon>Metazoa</taxon>
        <taxon>Spiralia</taxon>
        <taxon>Lophotrochozoa</taxon>
        <taxon>Annelida</taxon>
        <taxon>Polychaeta</taxon>
        <taxon>Sedentaria</taxon>
        <taxon>Scolecida</taxon>
        <taxon>Capitellidae</taxon>
        <taxon>Capitella</taxon>
    </lineage>
</organism>
<evidence type="ECO:0000313" key="2">
    <source>
        <dbReference type="EnsemblMetazoa" id="CapteP196635"/>
    </source>
</evidence>
<reference evidence="1 3" key="2">
    <citation type="journal article" date="2013" name="Nature">
        <title>Insights into bilaterian evolution from three spiralian genomes.</title>
        <authorList>
            <person name="Simakov O."/>
            <person name="Marletaz F."/>
            <person name="Cho S.J."/>
            <person name="Edsinger-Gonzales E."/>
            <person name="Havlak P."/>
            <person name="Hellsten U."/>
            <person name="Kuo D.H."/>
            <person name="Larsson T."/>
            <person name="Lv J."/>
            <person name="Arendt D."/>
            <person name="Savage R."/>
            <person name="Osoegawa K."/>
            <person name="de Jong P."/>
            <person name="Grimwood J."/>
            <person name="Chapman J.A."/>
            <person name="Shapiro H."/>
            <person name="Aerts A."/>
            <person name="Otillar R.P."/>
            <person name="Terry A.Y."/>
            <person name="Boore J.L."/>
            <person name="Grigoriev I.V."/>
            <person name="Lindberg D.R."/>
            <person name="Seaver E.C."/>
            <person name="Weisblat D.A."/>
            <person name="Putnam N.H."/>
            <person name="Rokhsar D.S."/>
        </authorList>
    </citation>
    <scope>NUCLEOTIDE SEQUENCE</scope>
    <source>
        <strain evidence="1 3">I ESC-2004</strain>
    </source>
</reference>
<evidence type="ECO:0000313" key="1">
    <source>
        <dbReference type="EMBL" id="ELT96724.1"/>
    </source>
</evidence>
<dbReference type="EnsemblMetazoa" id="CapteT196635">
    <property type="protein sequence ID" value="CapteP196635"/>
    <property type="gene ID" value="CapteG196635"/>
</dbReference>
<accession>R7TSV1</accession>
<dbReference type="Proteomes" id="UP000014760">
    <property type="component" value="Unassembled WGS sequence"/>
</dbReference>
<evidence type="ECO:0000313" key="3">
    <source>
        <dbReference type="Proteomes" id="UP000014760"/>
    </source>
</evidence>
<keyword evidence="3" id="KW-1185">Reference proteome</keyword>
<proteinExistence type="predicted"/>
<sequence length="117" mass="13166">MDVCIDKQGRFGRGLGVPSEGRYTSSQVSGFANFAMKWYIEIEDKGRKGSRFEEDEEIADTPKVKCLWFIMTSAVENLTNECVLTDVILSFSDTGDVTERQSQCHPESLNGHMTMMV</sequence>
<dbReference type="EMBL" id="KB308736">
    <property type="protein sequence ID" value="ELT96724.1"/>
    <property type="molecule type" value="Genomic_DNA"/>
</dbReference>
<dbReference type="HOGENOM" id="CLU_2087101_0_0_1"/>
<gene>
    <name evidence="1" type="ORF">CAPTEDRAFT_196635</name>
</gene>
<dbReference type="EMBL" id="AMQN01011175">
    <property type="status" value="NOT_ANNOTATED_CDS"/>
    <property type="molecule type" value="Genomic_DNA"/>
</dbReference>